<dbReference type="EMBL" id="JARJCW010000007">
    <property type="protein sequence ID" value="KAJ7222544.1"/>
    <property type="molecule type" value="Genomic_DNA"/>
</dbReference>
<keyword evidence="1" id="KW-0812">Transmembrane</keyword>
<organism evidence="2 3">
    <name type="scientific">Mycena pura</name>
    <dbReference type="NCBI Taxonomy" id="153505"/>
    <lineage>
        <taxon>Eukaryota</taxon>
        <taxon>Fungi</taxon>
        <taxon>Dikarya</taxon>
        <taxon>Basidiomycota</taxon>
        <taxon>Agaricomycotina</taxon>
        <taxon>Agaricomycetes</taxon>
        <taxon>Agaricomycetidae</taxon>
        <taxon>Agaricales</taxon>
        <taxon>Marasmiineae</taxon>
        <taxon>Mycenaceae</taxon>
        <taxon>Mycena</taxon>
    </lineage>
</organism>
<sequence length="109" mass="12093">MALDSVAKVSSIFGIANLIFSIFNAAAKIEPNSEHNAQVAYAFLATGCINMASAYLRRNIHEGYFDSAFAVSLAVAAMFNWITVLRVGLIQRRNRDKERRRDDPIVGKD</sequence>
<evidence type="ECO:0000313" key="2">
    <source>
        <dbReference type="EMBL" id="KAJ7222544.1"/>
    </source>
</evidence>
<keyword evidence="1" id="KW-1133">Transmembrane helix</keyword>
<feature type="transmembrane region" description="Helical" evidence="1">
    <location>
        <begin position="6"/>
        <end position="27"/>
    </location>
</feature>
<reference evidence="2" key="1">
    <citation type="submission" date="2023-03" db="EMBL/GenBank/DDBJ databases">
        <title>Massive genome expansion in bonnet fungi (Mycena s.s.) driven by repeated elements and novel gene families across ecological guilds.</title>
        <authorList>
            <consortium name="Lawrence Berkeley National Laboratory"/>
            <person name="Harder C.B."/>
            <person name="Miyauchi S."/>
            <person name="Viragh M."/>
            <person name="Kuo A."/>
            <person name="Thoen E."/>
            <person name="Andreopoulos B."/>
            <person name="Lu D."/>
            <person name="Skrede I."/>
            <person name="Drula E."/>
            <person name="Henrissat B."/>
            <person name="Morin E."/>
            <person name="Kohler A."/>
            <person name="Barry K."/>
            <person name="LaButti K."/>
            <person name="Morin E."/>
            <person name="Salamov A."/>
            <person name="Lipzen A."/>
            <person name="Mereny Z."/>
            <person name="Hegedus B."/>
            <person name="Baldrian P."/>
            <person name="Stursova M."/>
            <person name="Weitz H."/>
            <person name="Taylor A."/>
            <person name="Grigoriev I.V."/>
            <person name="Nagy L.G."/>
            <person name="Martin F."/>
            <person name="Kauserud H."/>
        </authorList>
    </citation>
    <scope>NUCLEOTIDE SEQUENCE</scope>
    <source>
        <strain evidence="2">9144</strain>
    </source>
</reference>
<accession>A0AAD6YLG1</accession>
<evidence type="ECO:0000313" key="3">
    <source>
        <dbReference type="Proteomes" id="UP001219525"/>
    </source>
</evidence>
<evidence type="ECO:0000256" key="1">
    <source>
        <dbReference type="SAM" id="Phobius"/>
    </source>
</evidence>
<dbReference type="AlphaFoldDB" id="A0AAD6YLG1"/>
<feature type="transmembrane region" description="Helical" evidence="1">
    <location>
        <begin position="68"/>
        <end position="89"/>
    </location>
</feature>
<comment type="caution">
    <text evidence="2">The sequence shown here is derived from an EMBL/GenBank/DDBJ whole genome shotgun (WGS) entry which is preliminary data.</text>
</comment>
<keyword evidence="1" id="KW-0472">Membrane</keyword>
<protein>
    <submittedName>
        <fullName evidence="2">Uncharacterized protein</fullName>
    </submittedName>
</protein>
<keyword evidence="3" id="KW-1185">Reference proteome</keyword>
<gene>
    <name evidence="2" type="ORF">GGX14DRAFT_558636</name>
</gene>
<proteinExistence type="predicted"/>
<name>A0AAD6YLG1_9AGAR</name>
<dbReference type="Proteomes" id="UP001219525">
    <property type="component" value="Unassembled WGS sequence"/>
</dbReference>
<feature type="transmembrane region" description="Helical" evidence="1">
    <location>
        <begin position="39"/>
        <end position="56"/>
    </location>
</feature>